<dbReference type="EnsemblPlants" id="Ma08_t31360.1">
    <property type="protein sequence ID" value="Ma08_p31360.1"/>
    <property type="gene ID" value="Ma08_g31360"/>
</dbReference>
<dbReference type="PANTHER" id="PTHR31080">
    <property type="entry name" value="PECTINESTERASE INHIBITOR-LIKE"/>
    <property type="match status" value="1"/>
</dbReference>
<dbReference type="FunCoup" id="A0A804KCW7">
    <property type="interactions" value="43"/>
</dbReference>
<dbReference type="SMART" id="SM00856">
    <property type="entry name" value="PMEI"/>
    <property type="match status" value="1"/>
</dbReference>
<protein>
    <submittedName>
        <fullName evidence="4">(wild Malaysian banana) hypothetical protein</fullName>
    </submittedName>
</protein>
<dbReference type="CDD" id="cd15798">
    <property type="entry name" value="PMEI-like_3"/>
    <property type="match status" value="1"/>
</dbReference>
<dbReference type="EMBL" id="HG996472">
    <property type="protein sequence ID" value="CAG1833296.1"/>
    <property type="molecule type" value="Genomic_DNA"/>
</dbReference>
<dbReference type="SUPFAM" id="SSF101148">
    <property type="entry name" value="Plant invertase/pectin methylesterase inhibitor"/>
    <property type="match status" value="1"/>
</dbReference>
<dbReference type="NCBIfam" id="TIGR01614">
    <property type="entry name" value="PME_inhib"/>
    <property type="match status" value="1"/>
</dbReference>
<dbReference type="InterPro" id="IPR035513">
    <property type="entry name" value="Invertase/methylesterase_inhib"/>
</dbReference>
<dbReference type="AlphaFoldDB" id="A0A804KCW7"/>
<evidence type="ECO:0000256" key="1">
    <source>
        <dbReference type="ARBA" id="ARBA00022729"/>
    </source>
</evidence>
<evidence type="ECO:0000256" key="2">
    <source>
        <dbReference type="SAM" id="SignalP"/>
    </source>
</evidence>
<evidence type="ECO:0000313" key="4">
    <source>
        <dbReference type="EMBL" id="CAG1833296.1"/>
    </source>
</evidence>
<dbReference type="GO" id="GO:0009505">
    <property type="term" value="C:plant-type cell wall"/>
    <property type="evidence" value="ECO:0000318"/>
    <property type="project" value="GO_Central"/>
</dbReference>
<dbReference type="InterPro" id="IPR051955">
    <property type="entry name" value="PME_Inhibitor"/>
</dbReference>
<feature type="domain" description="Pectinesterase inhibitor" evidence="3">
    <location>
        <begin position="34"/>
        <end position="190"/>
    </location>
</feature>
<evidence type="ECO:0000313" key="6">
    <source>
        <dbReference type="Proteomes" id="UP000012960"/>
    </source>
</evidence>
<dbReference type="Pfam" id="PF04043">
    <property type="entry name" value="PMEI"/>
    <property type="match status" value="1"/>
</dbReference>
<accession>A0A804KCW7</accession>
<dbReference type="GO" id="GO:0009827">
    <property type="term" value="P:plant-type cell wall modification"/>
    <property type="evidence" value="ECO:0000318"/>
    <property type="project" value="GO_Central"/>
</dbReference>
<dbReference type="OMA" id="NHTDMAE"/>
<organism evidence="5 6">
    <name type="scientific">Musa acuminata subsp. malaccensis</name>
    <name type="common">Wild banana</name>
    <name type="synonym">Musa malaccensis</name>
    <dbReference type="NCBI Taxonomy" id="214687"/>
    <lineage>
        <taxon>Eukaryota</taxon>
        <taxon>Viridiplantae</taxon>
        <taxon>Streptophyta</taxon>
        <taxon>Embryophyta</taxon>
        <taxon>Tracheophyta</taxon>
        <taxon>Spermatophyta</taxon>
        <taxon>Magnoliopsida</taxon>
        <taxon>Liliopsida</taxon>
        <taxon>Zingiberales</taxon>
        <taxon>Musaceae</taxon>
        <taxon>Musa</taxon>
    </lineage>
</organism>
<feature type="chain" id="PRO_5043242354" evidence="2">
    <location>
        <begin position="23"/>
        <end position="198"/>
    </location>
</feature>
<sequence length="198" mass="21166">MKVVVCYAYVFFFVFLAGAVNAASTEETPSAGSNSTEFIRKCCAATLYPGLCYTSLSGYANEVQQSTVELAHVAAKVTLARLRSTAFHVAALRRNATGPERGALRDCSEQLDDAAEWARNTVKELKGLAGAVGPKVASRVSNALTWMSAALTCEDTCTDGFLMVAAGSVKADVCHRVRKVEKFTSNSLALIHSLGFNR</sequence>
<dbReference type="Proteomes" id="UP000012960">
    <property type="component" value="Unplaced"/>
</dbReference>
<gene>
    <name evidence="4" type="ORF">GSMUA_92160.1</name>
</gene>
<dbReference type="Gramene" id="Ma08_t31360.1">
    <property type="protein sequence ID" value="Ma08_p31360.1"/>
    <property type="gene ID" value="Ma08_g31360"/>
</dbReference>
<dbReference type="GO" id="GO:0004857">
    <property type="term" value="F:enzyme inhibitor activity"/>
    <property type="evidence" value="ECO:0000318"/>
    <property type="project" value="GO_Central"/>
</dbReference>
<name>A0A804KCW7_MUSAM</name>
<evidence type="ECO:0000259" key="3">
    <source>
        <dbReference type="SMART" id="SM00856"/>
    </source>
</evidence>
<reference evidence="4" key="1">
    <citation type="submission" date="2021-03" db="EMBL/GenBank/DDBJ databases">
        <authorList>
            <consortium name="Genoscope - CEA"/>
            <person name="William W."/>
        </authorList>
    </citation>
    <scope>NUCLEOTIDE SEQUENCE</scope>
    <source>
        <strain evidence="4">Doubled-haploid Pahang</strain>
    </source>
</reference>
<dbReference type="Gene3D" id="1.20.140.40">
    <property type="entry name" value="Invertase/pectin methylesterase inhibitor family protein"/>
    <property type="match status" value="1"/>
</dbReference>
<dbReference type="OrthoDB" id="1430376at2759"/>
<dbReference type="PANTHER" id="PTHR31080:SF64">
    <property type="entry name" value="PLANT INVERTASE_PECTIN METHYLESTERASE INHIBITOR SUPERFAMILY PROTEIN"/>
    <property type="match status" value="1"/>
</dbReference>
<feature type="signal peptide" evidence="2">
    <location>
        <begin position="1"/>
        <end position="22"/>
    </location>
</feature>
<keyword evidence="1 2" id="KW-0732">Signal</keyword>
<dbReference type="InterPro" id="IPR006501">
    <property type="entry name" value="Pectinesterase_inhib_dom"/>
</dbReference>
<proteinExistence type="predicted"/>
<keyword evidence="6" id="KW-1185">Reference proteome</keyword>
<evidence type="ECO:0000313" key="5">
    <source>
        <dbReference type="EnsemblPlants" id="Ma08_p31360.1"/>
    </source>
</evidence>
<reference evidence="5" key="2">
    <citation type="submission" date="2021-05" db="UniProtKB">
        <authorList>
            <consortium name="EnsemblPlants"/>
        </authorList>
    </citation>
    <scope>IDENTIFICATION</scope>
    <source>
        <strain evidence="5">subsp. malaccensis</strain>
    </source>
</reference>